<organism evidence="1 2">
    <name type="scientific">Bauhinia variegata</name>
    <name type="common">Purple orchid tree</name>
    <name type="synonym">Phanera variegata</name>
    <dbReference type="NCBI Taxonomy" id="167791"/>
    <lineage>
        <taxon>Eukaryota</taxon>
        <taxon>Viridiplantae</taxon>
        <taxon>Streptophyta</taxon>
        <taxon>Embryophyta</taxon>
        <taxon>Tracheophyta</taxon>
        <taxon>Spermatophyta</taxon>
        <taxon>Magnoliopsida</taxon>
        <taxon>eudicotyledons</taxon>
        <taxon>Gunneridae</taxon>
        <taxon>Pentapetalae</taxon>
        <taxon>rosids</taxon>
        <taxon>fabids</taxon>
        <taxon>Fabales</taxon>
        <taxon>Fabaceae</taxon>
        <taxon>Cercidoideae</taxon>
        <taxon>Cercideae</taxon>
        <taxon>Bauhiniinae</taxon>
        <taxon>Bauhinia</taxon>
    </lineage>
</organism>
<dbReference type="EMBL" id="CM039437">
    <property type="protein sequence ID" value="KAI4305719.1"/>
    <property type="molecule type" value="Genomic_DNA"/>
</dbReference>
<sequence>MALQAGVQTSKILILVGAGLTGSVVLRSGRLSELIAQLQDLLNGVNEAEILPGRYDTALLAAQIRQLAQEIKELTLSQPITIFNGNSSSAGSFASYILPAAAVGALGYCYMRWKGLSFSDVMFVTKRNMAEAVATVAKQLENVHETIASTKRHLTKRLEGLDWKLNGQMELSRLISTDVNEMKTDLSQIGCDVDLIYQMLSGLEGKANLLESKQDTTNAGILYLSQFAQGFKDEPNSRVFREIGSVPTNRSKMALEDKSPKGLQFIAETTNTVEKSVVVGEKKVGLSLSNEEAPVLRPRIHRSFPVGISLGTGIAG</sequence>
<reference evidence="1 2" key="1">
    <citation type="journal article" date="2022" name="DNA Res.">
        <title>Chromosomal-level genome assembly of the orchid tree Bauhinia variegata (Leguminosae; Cercidoideae) supports the allotetraploid origin hypothesis of Bauhinia.</title>
        <authorList>
            <person name="Zhong Y."/>
            <person name="Chen Y."/>
            <person name="Zheng D."/>
            <person name="Pang J."/>
            <person name="Liu Y."/>
            <person name="Luo S."/>
            <person name="Meng S."/>
            <person name="Qian L."/>
            <person name="Wei D."/>
            <person name="Dai S."/>
            <person name="Zhou R."/>
        </authorList>
    </citation>
    <scope>NUCLEOTIDE SEQUENCE [LARGE SCALE GENOMIC DNA]</scope>
    <source>
        <strain evidence="1">BV-YZ2020</strain>
    </source>
</reference>
<gene>
    <name evidence="1" type="ORF">L6164_029068</name>
</gene>
<evidence type="ECO:0000313" key="2">
    <source>
        <dbReference type="Proteomes" id="UP000828941"/>
    </source>
</evidence>
<evidence type="ECO:0000313" key="1">
    <source>
        <dbReference type="EMBL" id="KAI4305719.1"/>
    </source>
</evidence>
<accession>A0ACB9L7N3</accession>
<proteinExistence type="predicted"/>
<keyword evidence="2" id="KW-1185">Reference proteome</keyword>
<dbReference type="Proteomes" id="UP000828941">
    <property type="component" value="Chromosome 12"/>
</dbReference>
<name>A0ACB9L7N3_BAUVA</name>
<comment type="caution">
    <text evidence="1">The sequence shown here is derived from an EMBL/GenBank/DDBJ whole genome shotgun (WGS) entry which is preliminary data.</text>
</comment>
<protein>
    <submittedName>
        <fullName evidence="1">Uncharacterized protein</fullName>
    </submittedName>
</protein>